<dbReference type="AlphaFoldDB" id="A0A1V9ZIM3"/>
<evidence type="ECO:0000256" key="5">
    <source>
        <dbReference type="ARBA" id="ARBA00022989"/>
    </source>
</evidence>
<evidence type="ECO:0000256" key="3">
    <source>
        <dbReference type="ARBA" id="ARBA00022692"/>
    </source>
</evidence>
<evidence type="ECO:0000256" key="8">
    <source>
        <dbReference type="ARBA" id="ARBA00023136"/>
    </source>
</evidence>
<organism evidence="11 12">
    <name type="scientific">Thraustotheca clavata</name>
    <dbReference type="NCBI Taxonomy" id="74557"/>
    <lineage>
        <taxon>Eukaryota</taxon>
        <taxon>Sar</taxon>
        <taxon>Stramenopiles</taxon>
        <taxon>Oomycota</taxon>
        <taxon>Saprolegniomycetes</taxon>
        <taxon>Saprolegniales</taxon>
        <taxon>Achlyaceae</taxon>
        <taxon>Thraustotheca</taxon>
    </lineage>
</organism>
<dbReference type="EMBL" id="JNBS01001885">
    <property type="protein sequence ID" value="OQR97827.1"/>
    <property type="molecule type" value="Genomic_DNA"/>
</dbReference>
<dbReference type="InterPro" id="IPR031468">
    <property type="entry name" value="SMP_LBD"/>
</dbReference>
<evidence type="ECO:0000313" key="12">
    <source>
        <dbReference type="Proteomes" id="UP000243217"/>
    </source>
</evidence>
<name>A0A1V9ZIM3_9STRA</name>
<sequence>MLLAFLLGFLVGAFSMVLIGWEPLLRGAIRLTSSKRKRRGPEQTVGDEEWIRFNILTQNLSLHPLSVSDILVYSQRVNEGQSNLTTFVDATTVDNLPWIEKMLTLQGVVKMLMECCVGSEKQMIIVETALHREDMERLRLALLQLSKPVATVFRSTVKVLLYVVQSTFSITRQEDAKAAQATMIELLANSFGPSLMISTLALKTFLTKYDDLHDQMMTLEMKRTEDALRELCCGASLQSVSNANPSSPTFDTSWVNSLAQRLFEEYSKDLLLIVIWEAKANRMIRKQSMPKSIESVELRQLKLGSKAPTLSNICVLPTKLPDEVALSMTLEYSGGLSFELHTFIPLSDFSRHSTAFSFRVFIESFTGRTRLFIPSPGKDVGHGWVSFEKIPQFKLRIESCQEPSQQLQQLSKLLTLEIQEMIEQNVVLPQWARIELPWHPFASTLDLILPSSRCSAQLSPRAKSFVETAGGIMGNAVGGALGGAFGGKVARAVGEKMGEHFAKYATSVLSPAVHDVVLSTKSVGKKQKANFFSTTKTNSPKKSTEKDASVPPDGIKIDELVALAISKKLMTTDNGRVEKQPASPKSTSPKKVDLSKLVEFAKQSKKDN</sequence>
<proteinExistence type="predicted"/>
<reference evidence="11 12" key="1">
    <citation type="journal article" date="2014" name="Genome Biol. Evol.">
        <title>The secreted proteins of Achlya hypogyna and Thraustotheca clavata identify the ancestral oomycete secretome and reveal gene acquisitions by horizontal gene transfer.</title>
        <authorList>
            <person name="Misner I."/>
            <person name="Blouin N."/>
            <person name="Leonard G."/>
            <person name="Richards T.A."/>
            <person name="Lane C.E."/>
        </authorList>
    </citation>
    <scope>NUCLEOTIDE SEQUENCE [LARGE SCALE GENOMIC DNA]</scope>
    <source>
        <strain evidence="11 12">ATCC 34112</strain>
    </source>
</reference>
<keyword evidence="8" id="KW-0472">Membrane</keyword>
<protein>
    <recommendedName>
        <fullName evidence="10">SMP-LTD domain-containing protein</fullName>
    </recommendedName>
</protein>
<dbReference type="GO" id="GO:0006869">
    <property type="term" value="P:lipid transport"/>
    <property type="evidence" value="ECO:0007669"/>
    <property type="project" value="UniProtKB-KW"/>
</dbReference>
<dbReference type="PROSITE" id="PS51847">
    <property type="entry name" value="SMP"/>
    <property type="match status" value="1"/>
</dbReference>
<keyword evidence="4" id="KW-0256">Endoplasmic reticulum</keyword>
<keyword evidence="5" id="KW-1133">Transmembrane helix</keyword>
<dbReference type="Proteomes" id="UP000243217">
    <property type="component" value="Unassembled WGS sequence"/>
</dbReference>
<evidence type="ECO:0000256" key="6">
    <source>
        <dbReference type="ARBA" id="ARBA00023055"/>
    </source>
</evidence>
<gene>
    <name evidence="11" type="ORF">THRCLA_06844</name>
</gene>
<evidence type="ECO:0000256" key="7">
    <source>
        <dbReference type="ARBA" id="ARBA00023121"/>
    </source>
</evidence>
<dbReference type="PANTHER" id="PTHR13466">
    <property type="entry name" value="TEX2 PROTEIN-RELATED"/>
    <property type="match status" value="1"/>
</dbReference>
<keyword evidence="7" id="KW-0446">Lipid-binding</keyword>
<evidence type="ECO:0000259" key="10">
    <source>
        <dbReference type="PROSITE" id="PS51847"/>
    </source>
</evidence>
<dbReference type="OrthoDB" id="76431at2759"/>
<comment type="caution">
    <text evidence="11">The sequence shown here is derived from an EMBL/GenBank/DDBJ whole genome shotgun (WGS) entry which is preliminary data.</text>
</comment>
<evidence type="ECO:0000256" key="4">
    <source>
        <dbReference type="ARBA" id="ARBA00022824"/>
    </source>
</evidence>
<keyword evidence="12" id="KW-1185">Reference proteome</keyword>
<keyword evidence="2" id="KW-0813">Transport</keyword>
<feature type="domain" description="SMP-LTD" evidence="10">
    <location>
        <begin position="248"/>
        <end position="437"/>
    </location>
</feature>
<dbReference type="GO" id="GO:0008289">
    <property type="term" value="F:lipid binding"/>
    <property type="evidence" value="ECO:0007669"/>
    <property type="project" value="UniProtKB-KW"/>
</dbReference>
<evidence type="ECO:0000256" key="9">
    <source>
        <dbReference type="SAM" id="MobiDB-lite"/>
    </source>
</evidence>
<dbReference type="GO" id="GO:0005789">
    <property type="term" value="C:endoplasmic reticulum membrane"/>
    <property type="evidence" value="ECO:0007669"/>
    <property type="project" value="UniProtKB-SubCell"/>
</dbReference>
<feature type="region of interest" description="Disordered" evidence="9">
    <location>
        <begin position="572"/>
        <end position="608"/>
    </location>
</feature>
<evidence type="ECO:0000256" key="2">
    <source>
        <dbReference type="ARBA" id="ARBA00022448"/>
    </source>
</evidence>
<accession>A0A1V9ZIM3</accession>
<keyword evidence="3" id="KW-0812">Transmembrane</keyword>
<evidence type="ECO:0000313" key="11">
    <source>
        <dbReference type="EMBL" id="OQR97827.1"/>
    </source>
</evidence>
<dbReference type="STRING" id="74557.A0A1V9ZIM3"/>
<keyword evidence="6" id="KW-0445">Lipid transport</keyword>
<comment type="subcellular location">
    <subcellularLocation>
        <location evidence="1">Endoplasmic reticulum membrane</location>
    </subcellularLocation>
</comment>
<evidence type="ECO:0000256" key="1">
    <source>
        <dbReference type="ARBA" id="ARBA00004586"/>
    </source>
</evidence>